<sequence length="42" mass="4903">MNIIDTFMDSVTIPLSTEILFALLSYLLSECMDFFDRDKKKP</sequence>
<dbReference type="AlphaFoldDB" id="A0A069ASS2"/>
<evidence type="ECO:0000313" key="2">
    <source>
        <dbReference type="EMBL" id="CDT20265.1"/>
    </source>
</evidence>
<reference evidence="2" key="1">
    <citation type="submission" date="2014-07" db="EMBL/GenBank/DDBJ databases">
        <authorList>
            <person name="Monot Marc"/>
        </authorList>
    </citation>
    <scope>NUCLEOTIDE SEQUENCE</scope>
    <source>
        <strain evidence="2">7032989</strain>
    </source>
</reference>
<evidence type="ECO:0000256" key="1">
    <source>
        <dbReference type="SAM" id="Phobius"/>
    </source>
</evidence>
<dbReference type="InterPro" id="IPR025912">
    <property type="entry name" value="YrvL"/>
</dbReference>
<feature type="transmembrane region" description="Helical" evidence="1">
    <location>
        <begin position="12"/>
        <end position="35"/>
    </location>
</feature>
<accession>A0A069ASS2</accession>
<dbReference type="EMBL" id="LK933005">
    <property type="protein sequence ID" value="CDT20265.1"/>
    <property type="molecule type" value="Genomic_DNA"/>
</dbReference>
<gene>
    <name evidence="2" type="ORF">BN1095_340126</name>
</gene>
<proteinExistence type="predicted"/>
<keyword evidence="1" id="KW-0472">Membrane</keyword>
<protein>
    <submittedName>
        <fullName evidence="2">Putative membrane protein</fullName>
    </submittedName>
</protein>
<keyword evidence="1" id="KW-0812">Transmembrane</keyword>
<dbReference type="Pfam" id="PF14184">
    <property type="entry name" value="YrvL"/>
    <property type="match status" value="1"/>
</dbReference>
<dbReference type="RefSeq" id="WP_003428128.1">
    <property type="nucleotide sequence ID" value="NZ_JAWXRL010000281.1"/>
</dbReference>
<name>A0A069ASS2_CLODI</name>
<organism evidence="2">
    <name type="scientific">Clostridioides difficile</name>
    <name type="common">Peptoclostridium difficile</name>
    <dbReference type="NCBI Taxonomy" id="1496"/>
    <lineage>
        <taxon>Bacteria</taxon>
        <taxon>Bacillati</taxon>
        <taxon>Bacillota</taxon>
        <taxon>Clostridia</taxon>
        <taxon>Peptostreptococcales</taxon>
        <taxon>Peptostreptococcaceae</taxon>
        <taxon>Clostridioides</taxon>
    </lineage>
</organism>
<keyword evidence="1" id="KW-1133">Transmembrane helix</keyword>